<dbReference type="CTD" id="64236"/>
<dbReference type="InterPro" id="IPR001478">
    <property type="entry name" value="PDZ"/>
</dbReference>
<proteinExistence type="predicted"/>
<dbReference type="GO" id="GO:0001725">
    <property type="term" value="C:stress fiber"/>
    <property type="evidence" value="ECO:0007669"/>
    <property type="project" value="TreeGrafter"/>
</dbReference>
<keyword evidence="3" id="KW-0597">Phosphoprotein</keyword>
<feature type="region of interest" description="Disordered" evidence="12">
    <location>
        <begin position="123"/>
        <end position="162"/>
    </location>
</feature>
<dbReference type="GO" id="GO:0051371">
    <property type="term" value="F:muscle alpha-actinin binding"/>
    <property type="evidence" value="ECO:0007669"/>
    <property type="project" value="TreeGrafter"/>
</dbReference>
<evidence type="ECO:0000259" key="13">
    <source>
        <dbReference type="PROSITE" id="PS50023"/>
    </source>
</evidence>
<dbReference type="RefSeq" id="XP_039244203.1">
    <property type="nucleotide sequence ID" value="XM_039388269.1"/>
</dbReference>
<dbReference type="Proteomes" id="UP000504627">
    <property type="component" value="Unplaced"/>
</dbReference>
<dbReference type="GO" id="GO:0003779">
    <property type="term" value="F:actin binding"/>
    <property type="evidence" value="ECO:0007669"/>
    <property type="project" value="TreeGrafter"/>
</dbReference>
<evidence type="ECO:0000313" key="15">
    <source>
        <dbReference type="Proteomes" id="UP000504627"/>
    </source>
</evidence>
<dbReference type="AlphaFoldDB" id="A0A7R5L1E9"/>
<dbReference type="PROSITE" id="PS00478">
    <property type="entry name" value="LIM_DOMAIN_1"/>
    <property type="match status" value="1"/>
</dbReference>
<evidence type="ECO:0000256" key="5">
    <source>
        <dbReference type="ARBA" id="ARBA00022833"/>
    </source>
</evidence>
<dbReference type="PANTHER" id="PTHR24214">
    <property type="entry name" value="PDZ AND LIM DOMAIN PROTEIN ZASP"/>
    <property type="match status" value="1"/>
</dbReference>
<keyword evidence="4 11" id="KW-0479">Metal-binding</keyword>
<accession>A0A7R5L1E9</accession>
<keyword evidence="5 11" id="KW-0862">Zinc</keyword>
<dbReference type="InParanoid" id="A0A7R5L1E9"/>
<dbReference type="GO" id="GO:0030018">
    <property type="term" value="C:Z disc"/>
    <property type="evidence" value="ECO:0007669"/>
    <property type="project" value="TreeGrafter"/>
</dbReference>
<evidence type="ECO:0000256" key="6">
    <source>
        <dbReference type="ARBA" id="ARBA00023038"/>
    </source>
</evidence>
<dbReference type="CDD" id="cd06753">
    <property type="entry name" value="PDZ_PDLIM-like"/>
    <property type="match status" value="1"/>
</dbReference>
<keyword evidence="2" id="KW-0963">Cytoplasm</keyword>
<evidence type="ECO:0000256" key="12">
    <source>
        <dbReference type="SAM" id="MobiDB-lite"/>
    </source>
</evidence>
<evidence type="ECO:0000256" key="10">
    <source>
        <dbReference type="ARBA" id="ARBA00046459"/>
    </source>
</evidence>
<dbReference type="GO" id="GO:0061061">
    <property type="term" value="P:muscle structure development"/>
    <property type="evidence" value="ECO:0007669"/>
    <property type="project" value="TreeGrafter"/>
</dbReference>
<dbReference type="FunFam" id="2.30.42.10:FF:000130">
    <property type="entry name" value="PDZ and LIM domain 2 (mystique)"/>
    <property type="match status" value="1"/>
</dbReference>
<evidence type="ECO:0000256" key="1">
    <source>
        <dbReference type="ARBA" id="ARBA00004245"/>
    </source>
</evidence>
<comment type="function">
    <text evidence="8">Probable adapter protein located at the actin cytoskeleton that promotes cell attachment. Necessary for the migratory capacity of epithelial cells. Overexpression enhances cell adhesion to collagen and fibronectin and suppresses anchorage independent growth. May contribute to tumor cell migratory capacity.</text>
</comment>
<evidence type="ECO:0000259" key="14">
    <source>
        <dbReference type="PROSITE" id="PS50106"/>
    </source>
</evidence>
<dbReference type="SMART" id="SM00228">
    <property type="entry name" value="PDZ"/>
    <property type="match status" value="1"/>
</dbReference>
<dbReference type="GeneID" id="113984198"/>
<dbReference type="InterPro" id="IPR050604">
    <property type="entry name" value="PDZ-LIM_domain"/>
</dbReference>
<dbReference type="Gene3D" id="2.10.110.10">
    <property type="entry name" value="Cysteine Rich Protein"/>
    <property type="match status" value="1"/>
</dbReference>
<evidence type="ECO:0000256" key="2">
    <source>
        <dbReference type="ARBA" id="ARBA00022490"/>
    </source>
</evidence>
<dbReference type="SUPFAM" id="SSF50156">
    <property type="entry name" value="PDZ domain-like"/>
    <property type="match status" value="1"/>
</dbReference>
<comment type="subcellular location">
    <subcellularLocation>
        <location evidence="1">Cytoplasm</location>
        <location evidence="1">Cytoskeleton</location>
    </subcellularLocation>
</comment>
<keyword evidence="15" id="KW-1185">Reference proteome</keyword>
<evidence type="ECO:0000256" key="7">
    <source>
        <dbReference type="ARBA" id="ARBA00023212"/>
    </source>
</evidence>
<organism evidence="15 16">
    <name type="scientific">Pipra filicauda</name>
    <name type="common">Wire-tailed manakin</name>
    <dbReference type="NCBI Taxonomy" id="649802"/>
    <lineage>
        <taxon>Eukaryota</taxon>
        <taxon>Metazoa</taxon>
        <taxon>Chordata</taxon>
        <taxon>Craniata</taxon>
        <taxon>Vertebrata</taxon>
        <taxon>Euteleostomi</taxon>
        <taxon>Archelosauria</taxon>
        <taxon>Archosauria</taxon>
        <taxon>Dinosauria</taxon>
        <taxon>Saurischia</taxon>
        <taxon>Theropoda</taxon>
        <taxon>Coelurosauria</taxon>
        <taxon>Aves</taxon>
        <taxon>Neognathae</taxon>
        <taxon>Neoaves</taxon>
        <taxon>Telluraves</taxon>
        <taxon>Australaves</taxon>
        <taxon>Passeriformes</taxon>
        <taxon>Pipridae</taxon>
        <taxon>Pipra</taxon>
    </lineage>
</organism>
<dbReference type="GO" id="GO:0005912">
    <property type="term" value="C:adherens junction"/>
    <property type="evidence" value="ECO:0007669"/>
    <property type="project" value="TreeGrafter"/>
</dbReference>
<dbReference type="GO" id="GO:0046872">
    <property type="term" value="F:metal ion binding"/>
    <property type="evidence" value="ECO:0007669"/>
    <property type="project" value="UniProtKB-KW"/>
</dbReference>
<keyword evidence="7" id="KW-0206">Cytoskeleton</keyword>
<evidence type="ECO:0000313" key="16">
    <source>
        <dbReference type="RefSeq" id="XP_039244203.1"/>
    </source>
</evidence>
<evidence type="ECO:0000256" key="3">
    <source>
        <dbReference type="ARBA" id="ARBA00022553"/>
    </source>
</evidence>
<evidence type="ECO:0000256" key="11">
    <source>
        <dbReference type="PROSITE-ProRule" id="PRU00125"/>
    </source>
</evidence>
<dbReference type="Pfam" id="PF00412">
    <property type="entry name" value="LIM"/>
    <property type="match status" value="1"/>
</dbReference>
<dbReference type="PROSITE" id="PS50106">
    <property type="entry name" value="PDZ"/>
    <property type="match status" value="1"/>
</dbReference>
<gene>
    <name evidence="16" type="primary">PDLIM2</name>
</gene>
<dbReference type="GO" id="GO:0030036">
    <property type="term" value="P:actin cytoskeleton organization"/>
    <property type="evidence" value="ECO:0007669"/>
    <property type="project" value="TreeGrafter"/>
</dbReference>
<comment type="subunit">
    <text evidence="10">Interacts with alpha-actinins ACTN1 and ACTN4, FLNA and MYH9. Interacts (via LIM zinc-binding domain) with MKRN2.</text>
</comment>
<feature type="domain" description="LIM zinc-binding" evidence="13">
    <location>
        <begin position="310"/>
        <end position="370"/>
    </location>
</feature>
<evidence type="ECO:0000256" key="4">
    <source>
        <dbReference type="ARBA" id="ARBA00022723"/>
    </source>
</evidence>
<dbReference type="Pfam" id="PF00595">
    <property type="entry name" value="PDZ"/>
    <property type="match status" value="1"/>
</dbReference>
<dbReference type="InterPro" id="IPR001781">
    <property type="entry name" value="Znf_LIM"/>
</dbReference>
<dbReference type="PANTHER" id="PTHR24214:SF1">
    <property type="entry name" value="PDZ AND LIM DOMAIN PROTEIN 2"/>
    <property type="match status" value="1"/>
</dbReference>
<dbReference type="Pfam" id="PF15936">
    <property type="entry name" value="DUF4749"/>
    <property type="match status" value="1"/>
</dbReference>
<keyword evidence="6 11" id="KW-0440">LIM domain</keyword>
<reference evidence="16" key="1">
    <citation type="submission" date="2025-08" db="UniProtKB">
        <authorList>
            <consortium name="RefSeq"/>
        </authorList>
    </citation>
    <scope>IDENTIFICATION</scope>
    <source>
        <tissue evidence="16">Muscle</tissue>
    </source>
</reference>
<feature type="domain" description="PDZ" evidence="14">
    <location>
        <begin position="2"/>
        <end position="84"/>
    </location>
</feature>
<dbReference type="FunFam" id="2.10.110.10:FF:000085">
    <property type="entry name" value="PDZ and LIM domain 2 (mystique)"/>
    <property type="match status" value="1"/>
</dbReference>
<protein>
    <recommendedName>
        <fullName evidence="9">PDZ and LIM domain protein 2</fullName>
    </recommendedName>
</protein>
<dbReference type="InterPro" id="IPR031847">
    <property type="entry name" value="PDLI1-4/Zasp-like_mid"/>
</dbReference>
<dbReference type="GO" id="GO:0007507">
    <property type="term" value="P:heart development"/>
    <property type="evidence" value="ECO:0007669"/>
    <property type="project" value="TreeGrafter"/>
</dbReference>
<dbReference type="SMART" id="SM00132">
    <property type="entry name" value="LIM"/>
    <property type="match status" value="1"/>
</dbReference>
<dbReference type="InterPro" id="IPR036034">
    <property type="entry name" value="PDZ_sf"/>
</dbReference>
<dbReference type="PROSITE" id="PS50023">
    <property type="entry name" value="LIM_DOMAIN_2"/>
    <property type="match status" value="1"/>
</dbReference>
<feature type="region of interest" description="Disordered" evidence="12">
    <location>
        <begin position="197"/>
        <end position="224"/>
    </location>
</feature>
<dbReference type="Gene3D" id="2.30.42.10">
    <property type="match status" value="1"/>
</dbReference>
<dbReference type="SUPFAM" id="SSF57716">
    <property type="entry name" value="Glucocorticoid receptor-like (DNA-binding domain)"/>
    <property type="match status" value="1"/>
</dbReference>
<evidence type="ECO:0000256" key="9">
    <source>
        <dbReference type="ARBA" id="ARBA00039370"/>
    </source>
</evidence>
<dbReference type="CDD" id="cd09449">
    <property type="entry name" value="LIM_Mystique"/>
    <property type="match status" value="1"/>
</dbReference>
<dbReference type="GO" id="GO:0031941">
    <property type="term" value="C:filamentous actin"/>
    <property type="evidence" value="ECO:0007669"/>
    <property type="project" value="TreeGrafter"/>
</dbReference>
<sequence>MPVTVTLPGPAPWGFRISGGRDFGKPITVSKVTEHGKAAAGDLRAGDVIVTINGESTAEMLHVEAQNKIKQSPGQLRLEVERSLMPPPSHANGDTSLERLATRVQVSPSTPCPPTQGWWQLLVSPSPPQDTLRTRDESQGALRAPDPSLASPIHLPHSASSQPLEEEFTCPGLCQERGILTHQNSCQGSILPPPPCPPSPGFGAPQNPWETHRERRPSLSPNTCNRHLPLGVPSHSQGSEPAMRRLEEDSEVYKMLQENRELRAAPRQSSTFRLLQEALEDEGGGGPTAPFPSRLSSSARKPVAGVQKLHVCEKCGSSIATQAVRIQDGRYRHPSCYSCADCGLNLKMRGHFWVGDELFCEKHARLRYQGPPGAPVSPPPVSPHS</sequence>
<evidence type="ECO:0000256" key="8">
    <source>
        <dbReference type="ARBA" id="ARBA00037701"/>
    </source>
</evidence>
<name>A0A7R5L1E9_9PASS</name>